<dbReference type="NCBIfam" id="TIGR04352">
    <property type="entry name" value="HprK_rel_A"/>
    <property type="match status" value="1"/>
</dbReference>
<dbReference type="STRING" id="1166340.SAMN05192583_2598"/>
<dbReference type="InterPro" id="IPR027600">
    <property type="entry name" value="HprK-rel_A"/>
</dbReference>
<evidence type="ECO:0000313" key="2">
    <source>
        <dbReference type="Proteomes" id="UP000199206"/>
    </source>
</evidence>
<dbReference type="Gene3D" id="3.40.50.300">
    <property type="entry name" value="P-loop containing nucleotide triphosphate hydrolases"/>
    <property type="match status" value="1"/>
</dbReference>
<proteinExistence type="predicted"/>
<gene>
    <name evidence="1" type="ORF">SAMN05192583_2598</name>
</gene>
<accession>A0A1H8FW69</accession>
<dbReference type="Proteomes" id="UP000199206">
    <property type="component" value="Unassembled WGS sequence"/>
</dbReference>
<dbReference type="RefSeq" id="WP_093666115.1">
    <property type="nucleotide sequence ID" value="NZ_FOCF01000006.1"/>
</dbReference>
<keyword evidence="2" id="KW-1185">Reference proteome</keyword>
<sequence>MRHSVTVRVGPAAFRVGADWRSPIEQLRDLYRDYPAFGGVPDFTVSLSAARPWRRWIRPSVAIGGDFTLPEAAPLPLAHGLLAAEMAMNLQMALGWRRHLLLHAATVERDGRALILCGESGAGKSTLAAMLHRTGWRLLGDEFALIDPATGDVHPFPRPISLKNSSVALLRDHGRWGSLLTGTPKGDIRHLIPDPASIAAMTRPAVPALLLFPRFGFDAAAREVGGSEGFVRLTTASTNYTGLGEAGFRTLTRLVHHVPMAAIDYPDTDVALTLIEELWR</sequence>
<name>A0A1H8FW69_9SPHN</name>
<dbReference type="InterPro" id="IPR025662">
    <property type="entry name" value="Sigma_54_int_dom_ATP-bd_1"/>
</dbReference>
<evidence type="ECO:0000313" key="1">
    <source>
        <dbReference type="EMBL" id="SEN35922.1"/>
    </source>
</evidence>
<keyword evidence="1" id="KW-0808">Transferase</keyword>
<dbReference type="InterPro" id="IPR027417">
    <property type="entry name" value="P-loop_NTPase"/>
</dbReference>
<dbReference type="SUPFAM" id="SSF53795">
    <property type="entry name" value="PEP carboxykinase-like"/>
    <property type="match status" value="1"/>
</dbReference>
<dbReference type="OrthoDB" id="4544211at2"/>
<organism evidence="1 2">
    <name type="scientific">Sphingomonas gellani</name>
    <dbReference type="NCBI Taxonomy" id="1166340"/>
    <lineage>
        <taxon>Bacteria</taxon>
        <taxon>Pseudomonadati</taxon>
        <taxon>Pseudomonadota</taxon>
        <taxon>Alphaproteobacteria</taxon>
        <taxon>Sphingomonadales</taxon>
        <taxon>Sphingomonadaceae</taxon>
        <taxon>Sphingomonas</taxon>
    </lineage>
</organism>
<dbReference type="EMBL" id="FOCF01000006">
    <property type="protein sequence ID" value="SEN35922.1"/>
    <property type="molecule type" value="Genomic_DNA"/>
</dbReference>
<protein>
    <submittedName>
        <fullName evidence="1">Hpr(Ser) kinase/phosphatase</fullName>
    </submittedName>
</protein>
<dbReference type="AlphaFoldDB" id="A0A1H8FW69"/>
<reference evidence="2" key="1">
    <citation type="submission" date="2016-10" db="EMBL/GenBank/DDBJ databases">
        <authorList>
            <person name="Varghese N."/>
            <person name="Submissions S."/>
        </authorList>
    </citation>
    <scope>NUCLEOTIDE SEQUENCE [LARGE SCALE GENOMIC DNA]</scope>
    <source>
        <strain evidence="2">S6-262</strain>
    </source>
</reference>
<dbReference type="GO" id="GO:0016301">
    <property type="term" value="F:kinase activity"/>
    <property type="evidence" value="ECO:0007669"/>
    <property type="project" value="UniProtKB-KW"/>
</dbReference>
<dbReference type="PROSITE" id="PS00675">
    <property type="entry name" value="SIGMA54_INTERACT_1"/>
    <property type="match status" value="1"/>
</dbReference>
<keyword evidence="1" id="KW-0418">Kinase</keyword>